<keyword evidence="2" id="KW-1185">Reference proteome</keyword>
<sequence>MVVGGSQQETLDPGIVIIGTRQRIVPIILRKLELLDGLDPVLPSFPVRVV</sequence>
<dbReference type="AlphaFoldDB" id="A0A183PET3"/>
<evidence type="ECO:0000313" key="1">
    <source>
        <dbReference type="EMBL" id="VDP62087.1"/>
    </source>
</evidence>
<protein>
    <submittedName>
        <fullName evidence="1">Uncharacterized protein</fullName>
    </submittedName>
</protein>
<proteinExistence type="predicted"/>
<evidence type="ECO:0000313" key="2">
    <source>
        <dbReference type="Proteomes" id="UP000269396"/>
    </source>
</evidence>
<gene>
    <name evidence="1" type="ORF">SMTD_LOCUS12869</name>
</gene>
<dbReference type="EMBL" id="UZAL01032894">
    <property type="protein sequence ID" value="VDP62087.1"/>
    <property type="molecule type" value="Genomic_DNA"/>
</dbReference>
<dbReference type="Proteomes" id="UP000269396">
    <property type="component" value="Unassembled WGS sequence"/>
</dbReference>
<organism evidence="1 2">
    <name type="scientific">Schistosoma mattheei</name>
    <dbReference type="NCBI Taxonomy" id="31246"/>
    <lineage>
        <taxon>Eukaryota</taxon>
        <taxon>Metazoa</taxon>
        <taxon>Spiralia</taxon>
        <taxon>Lophotrochozoa</taxon>
        <taxon>Platyhelminthes</taxon>
        <taxon>Trematoda</taxon>
        <taxon>Digenea</taxon>
        <taxon>Strigeidida</taxon>
        <taxon>Schistosomatoidea</taxon>
        <taxon>Schistosomatidae</taxon>
        <taxon>Schistosoma</taxon>
    </lineage>
</organism>
<accession>A0A183PET3</accession>
<reference evidence="1 2" key="1">
    <citation type="submission" date="2018-11" db="EMBL/GenBank/DDBJ databases">
        <authorList>
            <consortium name="Pathogen Informatics"/>
        </authorList>
    </citation>
    <scope>NUCLEOTIDE SEQUENCE [LARGE SCALE GENOMIC DNA]</scope>
    <source>
        <strain>Denwood</strain>
        <strain evidence="2">Zambia</strain>
    </source>
</reference>
<name>A0A183PET3_9TREM</name>